<keyword evidence="1" id="KW-0812">Transmembrane</keyword>
<dbReference type="Proteomes" id="UP000240883">
    <property type="component" value="Unassembled WGS sequence"/>
</dbReference>
<gene>
    <name evidence="2" type="ORF">BS50DRAFT_628296</name>
</gene>
<name>A0A2T2PBZ0_CORCC</name>
<sequence>MAVIMLEKRDNMGWSSHTRDSICLWFRYAIHPFGIVLLSMLGAGLLVAVGAGIWRVMYPNNDGWKHRSASQEDYMREVRSRNSDALMREGMRTKYKLRTSDPSSSVTPSA</sequence>
<organism evidence="2 3">
    <name type="scientific">Corynespora cassiicola Philippines</name>
    <dbReference type="NCBI Taxonomy" id="1448308"/>
    <lineage>
        <taxon>Eukaryota</taxon>
        <taxon>Fungi</taxon>
        <taxon>Dikarya</taxon>
        <taxon>Ascomycota</taxon>
        <taxon>Pezizomycotina</taxon>
        <taxon>Dothideomycetes</taxon>
        <taxon>Pleosporomycetidae</taxon>
        <taxon>Pleosporales</taxon>
        <taxon>Corynesporascaceae</taxon>
        <taxon>Corynespora</taxon>
    </lineage>
</organism>
<keyword evidence="3" id="KW-1185">Reference proteome</keyword>
<keyword evidence="1" id="KW-1133">Transmembrane helix</keyword>
<dbReference type="AlphaFoldDB" id="A0A2T2PBZ0"/>
<dbReference type="EMBL" id="KZ678128">
    <property type="protein sequence ID" value="PSN75056.1"/>
    <property type="molecule type" value="Genomic_DNA"/>
</dbReference>
<keyword evidence="1" id="KW-0472">Membrane</keyword>
<proteinExistence type="predicted"/>
<evidence type="ECO:0000313" key="2">
    <source>
        <dbReference type="EMBL" id="PSN75056.1"/>
    </source>
</evidence>
<evidence type="ECO:0000256" key="1">
    <source>
        <dbReference type="SAM" id="Phobius"/>
    </source>
</evidence>
<evidence type="ECO:0000313" key="3">
    <source>
        <dbReference type="Proteomes" id="UP000240883"/>
    </source>
</evidence>
<protein>
    <submittedName>
        <fullName evidence="2">Uncharacterized protein</fullName>
    </submittedName>
</protein>
<reference evidence="2 3" key="1">
    <citation type="journal article" date="2018" name="Front. Microbiol.">
        <title>Genome-Wide Analysis of Corynespora cassiicola Leaf Fall Disease Putative Effectors.</title>
        <authorList>
            <person name="Lopez D."/>
            <person name="Ribeiro S."/>
            <person name="Label P."/>
            <person name="Fumanal B."/>
            <person name="Venisse J.S."/>
            <person name="Kohler A."/>
            <person name="de Oliveira R.R."/>
            <person name="Labutti K."/>
            <person name="Lipzen A."/>
            <person name="Lail K."/>
            <person name="Bauer D."/>
            <person name="Ohm R.A."/>
            <person name="Barry K.W."/>
            <person name="Spatafora J."/>
            <person name="Grigoriev I.V."/>
            <person name="Martin F.M."/>
            <person name="Pujade-Renaud V."/>
        </authorList>
    </citation>
    <scope>NUCLEOTIDE SEQUENCE [LARGE SCALE GENOMIC DNA]</scope>
    <source>
        <strain evidence="2 3">Philippines</strain>
    </source>
</reference>
<feature type="transmembrane region" description="Helical" evidence="1">
    <location>
        <begin position="35"/>
        <end position="57"/>
    </location>
</feature>
<accession>A0A2T2PBZ0</accession>